<dbReference type="EMBL" id="DWYA01000030">
    <property type="protein sequence ID" value="HJB39355.1"/>
    <property type="molecule type" value="Genomic_DNA"/>
</dbReference>
<name>A0A9D2M1V2_9FIRM</name>
<proteinExistence type="inferred from homology"/>
<dbReference type="InterPro" id="IPR004114">
    <property type="entry name" value="THUMP_dom"/>
</dbReference>
<dbReference type="PANTHER" id="PTHR43209:SF1">
    <property type="entry name" value="TRNA SULFURTRANSFERASE"/>
    <property type="match status" value="1"/>
</dbReference>
<reference evidence="21" key="1">
    <citation type="journal article" date="2021" name="PeerJ">
        <title>Extensive microbial diversity within the chicken gut microbiome revealed by metagenomics and culture.</title>
        <authorList>
            <person name="Gilroy R."/>
            <person name="Ravi A."/>
            <person name="Getino M."/>
            <person name="Pursley I."/>
            <person name="Horton D.L."/>
            <person name="Alikhan N.F."/>
            <person name="Baker D."/>
            <person name="Gharbi K."/>
            <person name="Hall N."/>
            <person name="Watson M."/>
            <person name="Adriaenssens E.M."/>
            <person name="Foster-Nyarko E."/>
            <person name="Jarju S."/>
            <person name="Secka A."/>
            <person name="Antonio M."/>
            <person name="Oren A."/>
            <person name="Chaudhuri R.R."/>
            <person name="La Ragione R."/>
            <person name="Hildebrand F."/>
            <person name="Pallen M.J."/>
        </authorList>
    </citation>
    <scope>NUCLEOTIDE SEQUENCE</scope>
    <source>
        <strain evidence="21">ChiBcec8-14828</strain>
    </source>
</reference>
<sequence>MKEIILAYQGEMALKGLNRGTFESVLLKTMRRRLKSVGDFKVYKAQSTMYAEPMDDSADVDKAFHYVSKIFGIATLARAAVCEKNMDAIRQTAVEYLREQLMQAKTFKVSARRSDKSFPLDSMQISRELGGTILRAFPHLKVDVHHPDLQVTVEIRDYAAYVHGGKQQGAGGLPVSTSGAAMLMLSGGIDSPVAGYLMAKRGLSLSCAHFASPPYTSERAKMKVLTLARELTPYTGNLNVYVVPYTDVQTELRDRAPADLFTVLMRRSMLRITEKLAQKEGAKAIVTGESLAQVASQTLMALGCTDAAQMLPVLRPCIGMDKTEITEIARKIGTFETSIQPYEDCCTIFTPPHPKTKPELEEILRAEAQVERLAELEQIAAEQAECVRVNVGE</sequence>
<evidence type="ECO:0000256" key="2">
    <source>
        <dbReference type="ARBA" id="ARBA00004948"/>
    </source>
</evidence>
<evidence type="ECO:0000256" key="18">
    <source>
        <dbReference type="ARBA" id="ARBA00080570"/>
    </source>
</evidence>
<comment type="subcellular location">
    <subcellularLocation>
        <location evidence="1 19">Cytoplasm</location>
    </subcellularLocation>
</comment>
<dbReference type="InterPro" id="IPR014729">
    <property type="entry name" value="Rossmann-like_a/b/a_fold"/>
</dbReference>
<comment type="function">
    <text evidence="12 19">Catalyzes the ATP-dependent transfer of a sulfur to tRNA to produce 4-thiouridine in position 8 of tRNAs, which functions as a near-UV photosensor. Also catalyzes the transfer of sulfur to the sulfur carrier protein ThiS, forming ThiS-thiocarboxylate. This is a step in the synthesis of thiazole, in the thiamine biosynthesis pathway. The sulfur is donated as persulfide by IscS.</text>
</comment>
<dbReference type="Pfam" id="PF22025">
    <property type="entry name" value="ThiI_fer"/>
    <property type="match status" value="1"/>
</dbReference>
<dbReference type="GO" id="GO:0004810">
    <property type="term" value="F:CCA tRNA nucleotidyltransferase activity"/>
    <property type="evidence" value="ECO:0007669"/>
    <property type="project" value="InterPro"/>
</dbReference>
<dbReference type="FunFam" id="3.40.50.620:FF:000053">
    <property type="entry name" value="Probable tRNA sulfurtransferase"/>
    <property type="match status" value="1"/>
</dbReference>
<evidence type="ECO:0000259" key="20">
    <source>
        <dbReference type="PROSITE" id="PS51165"/>
    </source>
</evidence>
<evidence type="ECO:0000256" key="1">
    <source>
        <dbReference type="ARBA" id="ARBA00004496"/>
    </source>
</evidence>
<dbReference type="InterPro" id="IPR049961">
    <property type="entry name" value="ThiI_N"/>
</dbReference>
<dbReference type="Gene3D" id="3.40.50.620">
    <property type="entry name" value="HUPs"/>
    <property type="match status" value="1"/>
</dbReference>
<dbReference type="GO" id="GO:0002937">
    <property type="term" value="P:tRNA 4-thiouridine biosynthesis"/>
    <property type="evidence" value="ECO:0007669"/>
    <property type="project" value="TreeGrafter"/>
</dbReference>
<evidence type="ECO:0000256" key="15">
    <source>
        <dbReference type="ARBA" id="ARBA00071867"/>
    </source>
</evidence>
<comment type="similarity">
    <text evidence="13 19">Belongs to the ThiI family.</text>
</comment>
<evidence type="ECO:0000256" key="16">
    <source>
        <dbReference type="ARBA" id="ARBA00075337"/>
    </source>
</evidence>
<keyword evidence="9 19" id="KW-0784">Thiamine biosynthesis</keyword>
<organism evidence="21 22">
    <name type="scientific">Candidatus Ruthenibacterium avium</name>
    <dbReference type="NCBI Taxonomy" id="2838751"/>
    <lineage>
        <taxon>Bacteria</taxon>
        <taxon>Bacillati</taxon>
        <taxon>Bacillota</taxon>
        <taxon>Clostridia</taxon>
        <taxon>Eubacteriales</taxon>
        <taxon>Oscillospiraceae</taxon>
        <taxon>Ruthenibacterium</taxon>
    </lineage>
</organism>
<dbReference type="InterPro" id="IPR003720">
    <property type="entry name" value="tRNA_STrfase"/>
</dbReference>
<keyword evidence="6 19" id="KW-0547">Nucleotide-binding</keyword>
<dbReference type="SMART" id="SM00981">
    <property type="entry name" value="THUMP"/>
    <property type="match status" value="1"/>
</dbReference>
<accession>A0A9D2M1V2</accession>
<evidence type="ECO:0000256" key="8">
    <source>
        <dbReference type="ARBA" id="ARBA00022884"/>
    </source>
</evidence>
<evidence type="ECO:0000256" key="14">
    <source>
        <dbReference type="ARBA" id="ARBA00066827"/>
    </source>
</evidence>
<keyword evidence="4 19" id="KW-0820">tRNA-binding</keyword>
<keyword evidence="5 19" id="KW-0808">Transferase</keyword>
<dbReference type="Pfam" id="PF02568">
    <property type="entry name" value="ThiI"/>
    <property type="match status" value="1"/>
</dbReference>
<dbReference type="GO" id="GO:0009229">
    <property type="term" value="P:thiamine diphosphate biosynthetic process"/>
    <property type="evidence" value="ECO:0007669"/>
    <property type="project" value="UniProtKB-UniRule"/>
</dbReference>
<feature type="binding site" evidence="19">
    <location>
        <position position="297"/>
    </location>
    <ligand>
        <name>ATP</name>
        <dbReference type="ChEBI" id="CHEBI:30616"/>
    </ligand>
</feature>
<evidence type="ECO:0000256" key="7">
    <source>
        <dbReference type="ARBA" id="ARBA00022840"/>
    </source>
</evidence>
<dbReference type="GO" id="GO:0005829">
    <property type="term" value="C:cytosol"/>
    <property type="evidence" value="ECO:0007669"/>
    <property type="project" value="TreeGrafter"/>
</dbReference>
<dbReference type="InterPro" id="IPR054173">
    <property type="entry name" value="ThiI_fer"/>
</dbReference>
<evidence type="ECO:0000256" key="3">
    <source>
        <dbReference type="ARBA" id="ARBA00022490"/>
    </source>
</evidence>
<dbReference type="Pfam" id="PF02926">
    <property type="entry name" value="THUMP"/>
    <property type="match status" value="1"/>
</dbReference>
<comment type="pathway">
    <text evidence="2 19">Cofactor biosynthesis; thiamine diphosphate biosynthesis.</text>
</comment>
<feature type="binding site" evidence="19">
    <location>
        <position position="266"/>
    </location>
    <ligand>
        <name>ATP</name>
        <dbReference type="ChEBI" id="CHEBI:30616"/>
    </ligand>
</feature>
<feature type="binding site" evidence="19">
    <location>
        <begin position="209"/>
        <end position="210"/>
    </location>
    <ligand>
        <name>ATP</name>
        <dbReference type="ChEBI" id="CHEBI:30616"/>
    </ligand>
</feature>
<evidence type="ECO:0000256" key="13">
    <source>
        <dbReference type="ARBA" id="ARBA00061472"/>
    </source>
</evidence>
<evidence type="ECO:0000256" key="19">
    <source>
        <dbReference type="HAMAP-Rule" id="MF_00021"/>
    </source>
</evidence>
<evidence type="ECO:0000256" key="10">
    <source>
        <dbReference type="ARBA" id="ARBA00050570"/>
    </source>
</evidence>
<dbReference type="InterPro" id="IPR049962">
    <property type="entry name" value="THUMP_ThiI"/>
</dbReference>
<dbReference type="NCBIfam" id="TIGR00342">
    <property type="entry name" value="tRNA uracil 4-sulfurtransferase ThiI"/>
    <property type="match status" value="1"/>
</dbReference>
<dbReference type="Gene3D" id="3.30.2130.30">
    <property type="match status" value="1"/>
</dbReference>
<dbReference type="CDD" id="cd11716">
    <property type="entry name" value="THUMP_ThiI"/>
    <property type="match status" value="1"/>
</dbReference>
<dbReference type="InterPro" id="IPR020536">
    <property type="entry name" value="ThiI_AANH"/>
</dbReference>
<dbReference type="PROSITE" id="PS51165">
    <property type="entry name" value="THUMP"/>
    <property type="match status" value="1"/>
</dbReference>
<dbReference type="GO" id="GO:0052837">
    <property type="term" value="P:thiazole biosynthetic process"/>
    <property type="evidence" value="ECO:0007669"/>
    <property type="project" value="TreeGrafter"/>
</dbReference>
<keyword evidence="7 19" id="KW-0067">ATP-binding</keyword>
<evidence type="ECO:0000256" key="4">
    <source>
        <dbReference type="ARBA" id="ARBA00022555"/>
    </source>
</evidence>
<gene>
    <name evidence="19 21" type="primary">thiI</name>
    <name evidence="21" type="ORF">H9943_03045</name>
</gene>
<evidence type="ECO:0000256" key="9">
    <source>
        <dbReference type="ARBA" id="ARBA00022977"/>
    </source>
</evidence>
<evidence type="ECO:0000256" key="5">
    <source>
        <dbReference type="ARBA" id="ARBA00022679"/>
    </source>
</evidence>
<evidence type="ECO:0000256" key="11">
    <source>
        <dbReference type="ARBA" id="ARBA00052330"/>
    </source>
</evidence>
<dbReference type="SUPFAM" id="SSF143437">
    <property type="entry name" value="THUMP domain-like"/>
    <property type="match status" value="1"/>
</dbReference>
<comment type="caution">
    <text evidence="21">The sequence shown here is derived from an EMBL/GenBank/DDBJ whole genome shotgun (WGS) entry which is preliminary data.</text>
</comment>
<evidence type="ECO:0000313" key="22">
    <source>
        <dbReference type="Proteomes" id="UP000824209"/>
    </source>
</evidence>
<evidence type="ECO:0000256" key="17">
    <source>
        <dbReference type="ARBA" id="ARBA00077849"/>
    </source>
</evidence>
<protein>
    <recommendedName>
        <fullName evidence="15 19">Probable tRNA sulfurtransferase</fullName>
        <ecNumber evidence="14 19">2.8.1.4</ecNumber>
    </recommendedName>
    <alternativeName>
        <fullName evidence="16 19">Sulfur carrier protein ThiS sulfurtransferase</fullName>
    </alternativeName>
    <alternativeName>
        <fullName evidence="17 19">Thiamine biosynthesis protein ThiI</fullName>
    </alternativeName>
    <alternativeName>
        <fullName evidence="18 19">tRNA 4-thiouridine synthase</fullName>
    </alternativeName>
</protein>
<keyword evidence="8 19" id="KW-0694">RNA-binding</keyword>
<dbReference type="Proteomes" id="UP000824209">
    <property type="component" value="Unassembled WGS sequence"/>
</dbReference>
<comment type="catalytic activity">
    <reaction evidence="11 19">
        <text>[ThiS sulfur-carrier protein]-C-terminal Gly-Gly-AMP + S-sulfanyl-L-cysteinyl-[cysteine desulfurase] + AH2 = [ThiS sulfur-carrier protein]-C-terminal-Gly-aminoethanethioate + L-cysteinyl-[cysteine desulfurase] + A + AMP + 2 H(+)</text>
        <dbReference type="Rhea" id="RHEA:43340"/>
        <dbReference type="Rhea" id="RHEA-COMP:12157"/>
        <dbReference type="Rhea" id="RHEA-COMP:12158"/>
        <dbReference type="Rhea" id="RHEA-COMP:12910"/>
        <dbReference type="Rhea" id="RHEA-COMP:19908"/>
        <dbReference type="ChEBI" id="CHEBI:13193"/>
        <dbReference type="ChEBI" id="CHEBI:15378"/>
        <dbReference type="ChEBI" id="CHEBI:17499"/>
        <dbReference type="ChEBI" id="CHEBI:29950"/>
        <dbReference type="ChEBI" id="CHEBI:61963"/>
        <dbReference type="ChEBI" id="CHEBI:90618"/>
        <dbReference type="ChEBI" id="CHEBI:232372"/>
        <dbReference type="ChEBI" id="CHEBI:456215"/>
    </reaction>
</comment>
<reference evidence="21" key="2">
    <citation type="submission" date="2021-04" db="EMBL/GenBank/DDBJ databases">
        <authorList>
            <person name="Gilroy R."/>
        </authorList>
    </citation>
    <scope>NUCLEOTIDE SEQUENCE</scope>
    <source>
        <strain evidence="21">ChiBcec8-14828</strain>
    </source>
</reference>
<evidence type="ECO:0000256" key="12">
    <source>
        <dbReference type="ARBA" id="ARBA00058382"/>
    </source>
</evidence>
<dbReference type="GO" id="GO:0005524">
    <property type="term" value="F:ATP binding"/>
    <property type="evidence" value="ECO:0007669"/>
    <property type="project" value="UniProtKB-UniRule"/>
</dbReference>
<dbReference type="HAMAP" id="MF_00021">
    <property type="entry name" value="ThiI"/>
    <property type="match status" value="1"/>
</dbReference>
<comment type="catalytic activity">
    <reaction evidence="10 19">
        <text>[ThiI sulfur-carrier protein]-S-sulfanyl-L-cysteine + a uridine in tRNA + 2 reduced [2Fe-2S]-[ferredoxin] + ATP + H(+) = [ThiI sulfur-carrier protein]-L-cysteine + a 4-thiouridine in tRNA + 2 oxidized [2Fe-2S]-[ferredoxin] + AMP + diphosphate</text>
        <dbReference type="Rhea" id="RHEA:24176"/>
        <dbReference type="Rhea" id="RHEA-COMP:10000"/>
        <dbReference type="Rhea" id="RHEA-COMP:10001"/>
        <dbReference type="Rhea" id="RHEA-COMP:13337"/>
        <dbReference type="Rhea" id="RHEA-COMP:13338"/>
        <dbReference type="Rhea" id="RHEA-COMP:13339"/>
        <dbReference type="Rhea" id="RHEA-COMP:13340"/>
        <dbReference type="ChEBI" id="CHEBI:15378"/>
        <dbReference type="ChEBI" id="CHEBI:29950"/>
        <dbReference type="ChEBI" id="CHEBI:30616"/>
        <dbReference type="ChEBI" id="CHEBI:33019"/>
        <dbReference type="ChEBI" id="CHEBI:33737"/>
        <dbReference type="ChEBI" id="CHEBI:33738"/>
        <dbReference type="ChEBI" id="CHEBI:61963"/>
        <dbReference type="ChEBI" id="CHEBI:65315"/>
        <dbReference type="ChEBI" id="CHEBI:136798"/>
        <dbReference type="ChEBI" id="CHEBI:456215"/>
        <dbReference type="EC" id="2.8.1.4"/>
    </reaction>
</comment>
<dbReference type="InterPro" id="IPR050102">
    <property type="entry name" value="tRNA_sulfurtransferase_ThiI"/>
</dbReference>
<dbReference type="GO" id="GO:0140741">
    <property type="term" value="F:tRNA-uracil-4 sulfurtransferase activity"/>
    <property type="evidence" value="ECO:0007669"/>
    <property type="project" value="UniProtKB-EC"/>
</dbReference>
<dbReference type="EC" id="2.8.1.4" evidence="14 19"/>
<dbReference type="PANTHER" id="PTHR43209">
    <property type="entry name" value="TRNA SULFURTRANSFERASE"/>
    <property type="match status" value="1"/>
</dbReference>
<dbReference type="CDD" id="cd01712">
    <property type="entry name" value="PPase_ThiI"/>
    <property type="match status" value="1"/>
</dbReference>
<dbReference type="AlphaFoldDB" id="A0A9D2M1V2"/>
<dbReference type="GO" id="GO:0009228">
    <property type="term" value="P:thiamine biosynthetic process"/>
    <property type="evidence" value="ECO:0007669"/>
    <property type="project" value="UniProtKB-KW"/>
</dbReference>
<feature type="binding site" evidence="19">
    <location>
        <begin position="184"/>
        <end position="185"/>
    </location>
    <ligand>
        <name>ATP</name>
        <dbReference type="ChEBI" id="CHEBI:30616"/>
    </ligand>
</feature>
<feature type="binding site" evidence="19">
    <location>
        <position position="288"/>
    </location>
    <ligand>
        <name>ATP</name>
        <dbReference type="ChEBI" id="CHEBI:30616"/>
    </ligand>
</feature>
<dbReference type="SUPFAM" id="SSF52402">
    <property type="entry name" value="Adenine nucleotide alpha hydrolases-like"/>
    <property type="match status" value="1"/>
</dbReference>
<evidence type="ECO:0000313" key="21">
    <source>
        <dbReference type="EMBL" id="HJB39355.1"/>
    </source>
</evidence>
<feature type="domain" description="THUMP" evidence="20">
    <location>
        <begin position="61"/>
        <end position="166"/>
    </location>
</feature>
<keyword evidence="3 19" id="KW-0963">Cytoplasm</keyword>
<evidence type="ECO:0000256" key="6">
    <source>
        <dbReference type="ARBA" id="ARBA00022741"/>
    </source>
</evidence>
<dbReference type="GO" id="GO:0000049">
    <property type="term" value="F:tRNA binding"/>
    <property type="evidence" value="ECO:0007669"/>
    <property type="project" value="UniProtKB-UniRule"/>
</dbReference>